<evidence type="ECO:0000313" key="2">
    <source>
        <dbReference type="EMBL" id="CAG8515528.1"/>
    </source>
</evidence>
<evidence type="ECO:0000256" key="1">
    <source>
        <dbReference type="SAM" id="MobiDB-lite"/>
    </source>
</evidence>
<proteinExistence type="predicted"/>
<feature type="region of interest" description="Disordered" evidence="1">
    <location>
        <begin position="155"/>
        <end position="177"/>
    </location>
</feature>
<dbReference type="EMBL" id="CAJVQA010001470">
    <property type="protein sequence ID" value="CAG8515528.1"/>
    <property type="molecule type" value="Genomic_DNA"/>
</dbReference>
<dbReference type="Proteomes" id="UP000789759">
    <property type="component" value="Unassembled WGS sequence"/>
</dbReference>
<reference evidence="2" key="1">
    <citation type="submission" date="2021-06" db="EMBL/GenBank/DDBJ databases">
        <authorList>
            <person name="Kallberg Y."/>
            <person name="Tangrot J."/>
            <person name="Rosling A."/>
        </authorList>
    </citation>
    <scope>NUCLEOTIDE SEQUENCE</scope>
    <source>
        <strain evidence="2">FL966</strain>
    </source>
</reference>
<sequence length="177" mass="20999">MNTMSSRPRDEETRVAHLVKGLSLDEDGWEGLDNQSMDMDMEFTKHDSKDDNVDNWEPDRYEVDQIIAHKVMNNLDDCREKLEEFHKLSNEMNINDHCHSQYEFDPEERTMFLNALYDSGRINFDLYDKIVLGRIKDYDYNDNASDPRIENVPIAEIGERGKKEEEESKRHEECDLF</sequence>
<accession>A0A9N9F7W4</accession>
<keyword evidence="3" id="KW-1185">Reference proteome</keyword>
<evidence type="ECO:0000313" key="3">
    <source>
        <dbReference type="Proteomes" id="UP000789759"/>
    </source>
</evidence>
<organism evidence="2 3">
    <name type="scientific">Cetraspora pellucida</name>
    <dbReference type="NCBI Taxonomy" id="1433469"/>
    <lineage>
        <taxon>Eukaryota</taxon>
        <taxon>Fungi</taxon>
        <taxon>Fungi incertae sedis</taxon>
        <taxon>Mucoromycota</taxon>
        <taxon>Glomeromycotina</taxon>
        <taxon>Glomeromycetes</taxon>
        <taxon>Diversisporales</taxon>
        <taxon>Gigasporaceae</taxon>
        <taxon>Cetraspora</taxon>
    </lineage>
</organism>
<feature type="compositionally biased region" description="Basic and acidic residues" evidence="1">
    <location>
        <begin position="157"/>
        <end position="177"/>
    </location>
</feature>
<dbReference type="OrthoDB" id="433924at2759"/>
<name>A0A9N9F7W4_9GLOM</name>
<protein>
    <submittedName>
        <fullName evidence="2">6411_t:CDS:1</fullName>
    </submittedName>
</protein>
<comment type="caution">
    <text evidence="2">The sequence shown here is derived from an EMBL/GenBank/DDBJ whole genome shotgun (WGS) entry which is preliminary data.</text>
</comment>
<dbReference type="AlphaFoldDB" id="A0A9N9F7W4"/>
<gene>
    <name evidence="2" type="ORF">CPELLU_LOCUS3128</name>
</gene>